<feature type="compositionally biased region" description="Acidic residues" evidence="1">
    <location>
        <begin position="137"/>
        <end position="150"/>
    </location>
</feature>
<dbReference type="GO" id="GO:0003723">
    <property type="term" value="F:RNA binding"/>
    <property type="evidence" value="ECO:0007669"/>
    <property type="project" value="TreeGrafter"/>
</dbReference>
<protein>
    <submittedName>
        <fullName evidence="2">Uncharacterized protein</fullName>
    </submittedName>
</protein>
<name>A0AAV5KHW6_9ROSI</name>
<proteinExistence type="predicted"/>
<feature type="compositionally biased region" description="Basic and acidic residues" evidence="1">
    <location>
        <begin position="78"/>
        <end position="90"/>
    </location>
</feature>
<keyword evidence="3" id="KW-1185">Reference proteome</keyword>
<dbReference type="PANTHER" id="PTHR36884">
    <property type="entry name" value="FIP1[III]-LIKE PROTEIN"/>
    <property type="match status" value="1"/>
</dbReference>
<dbReference type="EMBL" id="BPVZ01000065">
    <property type="protein sequence ID" value="GKV24198.1"/>
    <property type="molecule type" value="Genomic_DNA"/>
</dbReference>
<dbReference type="Proteomes" id="UP001054252">
    <property type="component" value="Unassembled WGS sequence"/>
</dbReference>
<dbReference type="PANTHER" id="PTHR36884:SF1">
    <property type="entry name" value="FIP1[V]-LIKE PROTEIN"/>
    <property type="match status" value="1"/>
</dbReference>
<sequence length="165" mass="17957">MEDDHEFGDLYTDVLHPFSSASAPLPHQPSVSYAPLRRPIDLNLQCDPNDVLYGASHPNPHTLNLAPSFADSIPGLQTDRDSAAKPRFLDTRNGNGGINDLNSDPIIPGLSESGNPDESGRNDLRKENTIVGGEVYGEGEGDDWDSDSEDDLQMVLNDKPELVFT</sequence>
<reference evidence="2 3" key="1">
    <citation type="journal article" date="2021" name="Commun. Biol.">
        <title>The genome of Shorea leprosula (Dipterocarpaceae) highlights the ecological relevance of drought in aseasonal tropical rainforests.</title>
        <authorList>
            <person name="Ng K.K.S."/>
            <person name="Kobayashi M.J."/>
            <person name="Fawcett J.A."/>
            <person name="Hatakeyama M."/>
            <person name="Paape T."/>
            <person name="Ng C.H."/>
            <person name="Ang C.C."/>
            <person name="Tnah L.H."/>
            <person name="Lee C.T."/>
            <person name="Nishiyama T."/>
            <person name="Sese J."/>
            <person name="O'Brien M.J."/>
            <person name="Copetti D."/>
            <person name="Mohd Noor M.I."/>
            <person name="Ong R.C."/>
            <person name="Putra M."/>
            <person name="Sireger I.Z."/>
            <person name="Indrioko S."/>
            <person name="Kosugi Y."/>
            <person name="Izuno A."/>
            <person name="Isagi Y."/>
            <person name="Lee S.L."/>
            <person name="Shimizu K.K."/>
        </authorList>
    </citation>
    <scope>NUCLEOTIDE SEQUENCE [LARGE SCALE GENOMIC DNA]</scope>
    <source>
        <strain evidence="2">214</strain>
    </source>
</reference>
<dbReference type="InterPro" id="IPR044976">
    <property type="entry name" value="FIPS5/FIPS3-like"/>
</dbReference>
<dbReference type="GO" id="GO:0006397">
    <property type="term" value="P:mRNA processing"/>
    <property type="evidence" value="ECO:0007669"/>
    <property type="project" value="InterPro"/>
</dbReference>
<evidence type="ECO:0000313" key="3">
    <source>
        <dbReference type="Proteomes" id="UP001054252"/>
    </source>
</evidence>
<dbReference type="GO" id="GO:0016607">
    <property type="term" value="C:nuclear speck"/>
    <property type="evidence" value="ECO:0007669"/>
    <property type="project" value="TreeGrafter"/>
</dbReference>
<organism evidence="2 3">
    <name type="scientific">Rubroshorea leprosula</name>
    <dbReference type="NCBI Taxonomy" id="152421"/>
    <lineage>
        <taxon>Eukaryota</taxon>
        <taxon>Viridiplantae</taxon>
        <taxon>Streptophyta</taxon>
        <taxon>Embryophyta</taxon>
        <taxon>Tracheophyta</taxon>
        <taxon>Spermatophyta</taxon>
        <taxon>Magnoliopsida</taxon>
        <taxon>eudicotyledons</taxon>
        <taxon>Gunneridae</taxon>
        <taxon>Pentapetalae</taxon>
        <taxon>rosids</taxon>
        <taxon>malvids</taxon>
        <taxon>Malvales</taxon>
        <taxon>Dipterocarpaceae</taxon>
        <taxon>Rubroshorea</taxon>
    </lineage>
</organism>
<feature type="compositionally biased region" description="Basic and acidic residues" evidence="1">
    <location>
        <begin position="118"/>
        <end position="128"/>
    </location>
</feature>
<dbReference type="AlphaFoldDB" id="A0AAV5KHW6"/>
<accession>A0AAV5KHW6</accession>
<evidence type="ECO:0000256" key="1">
    <source>
        <dbReference type="SAM" id="MobiDB-lite"/>
    </source>
</evidence>
<comment type="caution">
    <text evidence="2">The sequence shown here is derived from an EMBL/GenBank/DDBJ whole genome shotgun (WGS) entry which is preliminary data.</text>
</comment>
<gene>
    <name evidence="2" type="ORF">SLEP1_g33837</name>
</gene>
<feature type="region of interest" description="Disordered" evidence="1">
    <location>
        <begin position="65"/>
        <end position="150"/>
    </location>
</feature>
<evidence type="ECO:0000313" key="2">
    <source>
        <dbReference type="EMBL" id="GKV24198.1"/>
    </source>
</evidence>